<evidence type="ECO:0000313" key="8">
    <source>
        <dbReference type="Proteomes" id="UP000689195"/>
    </source>
</evidence>
<feature type="transmembrane region" description="Helical" evidence="6">
    <location>
        <begin position="406"/>
        <end position="430"/>
    </location>
</feature>
<keyword evidence="8" id="KW-1185">Reference proteome</keyword>
<keyword evidence="6" id="KW-0812">Transmembrane</keyword>
<keyword evidence="4" id="KW-1015">Disulfide bond</keyword>
<evidence type="ECO:0000256" key="3">
    <source>
        <dbReference type="ARBA" id="ARBA00022801"/>
    </source>
</evidence>
<evidence type="ECO:0000256" key="4">
    <source>
        <dbReference type="ARBA" id="ARBA00023157"/>
    </source>
</evidence>
<organism evidence="7 8">
    <name type="scientific">Paramecium pentaurelia</name>
    <dbReference type="NCBI Taxonomy" id="43138"/>
    <lineage>
        <taxon>Eukaryota</taxon>
        <taxon>Sar</taxon>
        <taxon>Alveolata</taxon>
        <taxon>Ciliophora</taxon>
        <taxon>Intramacronucleata</taxon>
        <taxon>Oligohymenophorea</taxon>
        <taxon>Peniculida</taxon>
        <taxon>Parameciidae</taxon>
        <taxon>Paramecium</taxon>
    </lineage>
</organism>
<keyword evidence="6" id="KW-0472">Membrane</keyword>
<comment type="caution">
    <text evidence="7">The sequence shown here is derived from an EMBL/GenBank/DDBJ whole genome shotgun (WGS) entry which is preliminary data.</text>
</comment>
<dbReference type="PANTHER" id="PTHR11567:SF211">
    <property type="entry name" value="PROSTATIC ACID PHOSPHATASE"/>
    <property type="match status" value="1"/>
</dbReference>
<dbReference type="PANTHER" id="PTHR11567">
    <property type="entry name" value="ACID PHOSPHATASE-RELATED"/>
    <property type="match status" value="1"/>
</dbReference>
<evidence type="ECO:0000313" key="7">
    <source>
        <dbReference type="EMBL" id="CAD8198724.1"/>
    </source>
</evidence>
<evidence type="ECO:0000256" key="5">
    <source>
        <dbReference type="ARBA" id="ARBA00023180"/>
    </source>
</evidence>
<dbReference type="AlphaFoldDB" id="A0A8S1XCE3"/>
<accession>A0A8S1XCE3</accession>
<protein>
    <recommendedName>
        <fullName evidence="9">Histidine acid phosphatase family protein</fullName>
    </recommendedName>
</protein>
<dbReference type="InterPro" id="IPR050645">
    <property type="entry name" value="Histidine_acid_phosphatase"/>
</dbReference>
<reference evidence="7" key="1">
    <citation type="submission" date="2021-01" db="EMBL/GenBank/DDBJ databases">
        <authorList>
            <consortium name="Genoscope - CEA"/>
            <person name="William W."/>
        </authorList>
    </citation>
    <scope>NUCLEOTIDE SEQUENCE</scope>
</reference>
<comment type="catalytic activity">
    <reaction evidence="1">
        <text>a phosphate monoester + H2O = an alcohol + phosphate</text>
        <dbReference type="Rhea" id="RHEA:15017"/>
        <dbReference type="ChEBI" id="CHEBI:15377"/>
        <dbReference type="ChEBI" id="CHEBI:30879"/>
        <dbReference type="ChEBI" id="CHEBI:43474"/>
        <dbReference type="ChEBI" id="CHEBI:67140"/>
        <dbReference type="EC" id="3.1.3.2"/>
    </reaction>
</comment>
<evidence type="ECO:0000256" key="2">
    <source>
        <dbReference type="ARBA" id="ARBA00022729"/>
    </source>
</evidence>
<evidence type="ECO:0000256" key="1">
    <source>
        <dbReference type="ARBA" id="ARBA00000032"/>
    </source>
</evidence>
<keyword evidence="2" id="KW-0732">Signal</keyword>
<keyword evidence="6" id="KW-1133">Transmembrane helix</keyword>
<dbReference type="CDD" id="cd07061">
    <property type="entry name" value="HP_HAP_like"/>
    <property type="match status" value="1"/>
</dbReference>
<keyword evidence="5" id="KW-0325">Glycoprotein</keyword>
<keyword evidence="3" id="KW-0378">Hydrolase</keyword>
<evidence type="ECO:0008006" key="9">
    <source>
        <dbReference type="Google" id="ProtNLM"/>
    </source>
</evidence>
<dbReference type="OrthoDB" id="299201at2759"/>
<dbReference type="GO" id="GO:0003993">
    <property type="term" value="F:acid phosphatase activity"/>
    <property type="evidence" value="ECO:0007669"/>
    <property type="project" value="UniProtKB-EC"/>
</dbReference>
<dbReference type="EMBL" id="CAJJDO010000119">
    <property type="protein sequence ID" value="CAD8198724.1"/>
    <property type="molecule type" value="Genomic_DNA"/>
</dbReference>
<dbReference type="InterPro" id="IPR000560">
    <property type="entry name" value="His_Pase_clade-2"/>
</dbReference>
<dbReference type="Pfam" id="PF00328">
    <property type="entry name" value="His_Phos_2"/>
    <property type="match status" value="1"/>
</dbReference>
<proteinExistence type="predicted"/>
<name>A0A8S1XCE3_9CILI</name>
<sequence length="447" mass="52535">MQFILILMSQAFGDQIVLSQILWRNGASTPLHCNWKCQEFEQQGILNDYLTPIGMRQHYVLGQWLRKRYIEDLKLLSQFYNEAEIYIQSTDVNKTIMSALSNFQGIYPIGTGPKLNPNLNHSYLLPPNQLIFEDLGIEAIPGLLQVVPVHVIQRQADIYLRGYDALACPRNEEIINKNVKSKLYYEINNRTQSLILDFAKQLGIDASHLNITDLYKYQDTFDSCEFNRYDLPQLEESTKQQMKLLQNLYFSLEHNIDFEQTRLLATPFFRNILLNMQDVINNQTEIKFRIFSANDASVQLILNGLNLTTVECLKQVYLKEEVENKNCIYTYPGYASNIIFELYRKLGQENQYYVQILYNGTLMPICNNKYKCDYEEFNSIIQFQNVNDYEDECWITPKTQIKIATWLFKTNSVIIILLFIISIFIIYLLIRQSRLEMYTKVKQQVED</sequence>
<gene>
    <name evidence="7" type="ORF">PPENT_87.1.T1190144</name>
</gene>
<dbReference type="Proteomes" id="UP000689195">
    <property type="component" value="Unassembled WGS sequence"/>
</dbReference>
<evidence type="ECO:0000256" key="6">
    <source>
        <dbReference type="SAM" id="Phobius"/>
    </source>
</evidence>